<evidence type="ECO:0000313" key="2">
    <source>
        <dbReference type="Proteomes" id="UP000256328"/>
    </source>
</evidence>
<dbReference type="EMBL" id="PDLN01000007">
    <property type="protein sequence ID" value="RDW80801.1"/>
    <property type="molecule type" value="Genomic_DNA"/>
</dbReference>
<reference evidence="1 2" key="1">
    <citation type="journal article" date="2018" name="IMA Fungus">
        <title>IMA Genome-F 9: Draft genome sequence of Annulohypoxylon stygium, Aspergillus mulundensis, Berkeleyomyces basicola (syn. Thielaviopsis basicola), Ceratocystis smalleyi, two Cercospora beticola strains, Coleophoma cylindrospora, Fusarium fracticaudum, Phialophora cf. hyalina, and Morchella septimelata.</title>
        <authorList>
            <person name="Wingfield B.D."/>
            <person name="Bills G.F."/>
            <person name="Dong Y."/>
            <person name="Huang W."/>
            <person name="Nel W.J."/>
            <person name="Swalarsk-Parry B.S."/>
            <person name="Vaghefi N."/>
            <person name="Wilken P.M."/>
            <person name="An Z."/>
            <person name="de Beer Z.W."/>
            <person name="De Vos L."/>
            <person name="Chen L."/>
            <person name="Duong T.A."/>
            <person name="Gao Y."/>
            <person name="Hammerbacher A."/>
            <person name="Kikkert J.R."/>
            <person name="Li Y."/>
            <person name="Li H."/>
            <person name="Li K."/>
            <person name="Li Q."/>
            <person name="Liu X."/>
            <person name="Ma X."/>
            <person name="Naidoo K."/>
            <person name="Pethybridge S.J."/>
            <person name="Sun J."/>
            <person name="Steenkamp E.T."/>
            <person name="van der Nest M.A."/>
            <person name="van Wyk S."/>
            <person name="Wingfield M.J."/>
            <person name="Xiong C."/>
            <person name="Yue Q."/>
            <person name="Zhang X."/>
        </authorList>
    </citation>
    <scope>NUCLEOTIDE SEQUENCE [LARGE SCALE GENOMIC DNA]</scope>
    <source>
        <strain evidence="1 2">BP5796</strain>
    </source>
</reference>
<dbReference type="AlphaFoldDB" id="A0A3D8S3X7"/>
<protein>
    <submittedName>
        <fullName evidence="1">Uncharacterized protein</fullName>
    </submittedName>
</protein>
<evidence type="ECO:0000313" key="1">
    <source>
        <dbReference type="EMBL" id="RDW80801.1"/>
    </source>
</evidence>
<gene>
    <name evidence="1" type="ORF">BP5796_05499</name>
</gene>
<accession>A0A3D8S3X7</accession>
<sequence>MWELCAGPVGTSVRASALRVPRRAPRLVQLSQHRIAPPVVVGPCDRTLDLSTARNRCCEEIHAIDPWLSTANFACDVDAARAFLKAKEAAMVERRKSQDSGERHRTVAVGMGTWRLRSARSRRQPSTEQDNHWVFTSLNDTLMATQK</sequence>
<proteinExistence type="predicted"/>
<dbReference type="Proteomes" id="UP000256328">
    <property type="component" value="Unassembled WGS sequence"/>
</dbReference>
<organism evidence="1 2">
    <name type="scientific">Coleophoma crateriformis</name>
    <dbReference type="NCBI Taxonomy" id="565419"/>
    <lineage>
        <taxon>Eukaryota</taxon>
        <taxon>Fungi</taxon>
        <taxon>Dikarya</taxon>
        <taxon>Ascomycota</taxon>
        <taxon>Pezizomycotina</taxon>
        <taxon>Leotiomycetes</taxon>
        <taxon>Helotiales</taxon>
        <taxon>Dermateaceae</taxon>
        <taxon>Coleophoma</taxon>
    </lineage>
</organism>
<keyword evidence="2" id="KW-1185">Reference proteome</keyword>
<comment type="caution">
    <text evidence="1">The sequence shown here is derived from an EMBL/GenBank/DDBJ whole genome shotgun (WGS) entry which is preliminary data.</text>
</comment>
<name>A0A3D8S3X7_9HELO</name>